<evidence type="ECO:0000313" key="3">
    <source>
        <dbReference type="Proteomes" id="UP000501690"/>
    </source>
</evidence>
<dbReference type="EMBL" id="CP039353">
    <property type="protein sequence ID" value="QCE05728.1"/>
    <property type="molecule type" value="Genomic_DNA"/>
</dbReference>
<sequence>MVLFAVCLNLQSLVSANSDSKGSIDINVIGISIENDLSPGSAKLFFYADFEDQDVEIRPGNGNAYVKLLGMGNHSGGFKWDRQCANFDLILVCLNLQSWISAYSDSNSYVDINIIRLSIENDLPPASPQLLLFADFERKPVEIRPGNRNAYLKFLNMENHSAVFKWKQCATFSVKPATEEGHQSIYWSVRADGLYHSWDNSNWDKREQWGSC</sequence>
<evidence type="ECO:0000256" key="1">
    <source>
        <dbReference type="SAM" id="SignalP"/>
    </source>
</evidence>
<feature type="signal peptide" evidence="1">
    <location>
        <begin position="1"/>
        <end position="16"/>
    </location>
</feature>
<dbReference type="AlphaFoldDB" id="A0A4D6MXD4"/>
<organism evidence="2 3">
    <name type="scientific">Vigna unguiculata</name>
    <name type="common">Cowpea</name>
    <dbReference type="NCBI Taxonomy" id="3917"/>
    <lineage>
        <taxon>Eukaryota</taxon>
        <taxon>Viridiplantae</taxon>
        <taxon>Streptophyta</taxon>
        <taxon>Embryophyta</taxon>
        <taxon>Tracheophyta</taxon>
        <taxon>Spermatophyta</taxon>
        <taxon>Magnoliopsida</taxon>
        <taxon>eudicotyledons</taxon>
        <taxon>Gunneridae</taxon>
        <taxon>Pentapetalae</taxon>
        <taxon>rosids</taxon>
        <taxon>fabids</taxon>
        <taxon>Fabales</taxon>
        <taxon>Fabaceae</taxon>
        <taxon>Papilionoideae</taxon>
        <taxon>50 kb inversion clade</taxon>
        <taxon>NPAAA clade</taxon>
        <taxon>indigoferoid/millettioid clade</taxon>
        <taxon>Phaseoleae</taxon>
        <taxon>Vigna</taxon>
    </lineage>
</organism>
<reference evidence="2 3" key="1">
    <citation type="submission" date="2019-04" db="EMBL/GenBank/DDBJ databases">
        <title>An improved genome assembly and genetic linkage map for asparagus bean, Vigna unguiculata ssp. sesquipedialis.</title>
        <authorList>
            <person name="Xia Q."/>
            <person name="Zhang R."/>
            <person name="Dong Y."/>
        </authorList>
    </citation>
    <scope>NUCLEOTIDE SEQUENCE [LARGE SCALE GENOMIC DNA]</scope>
    <source>
        <tissue evidence="2">Leaf</tissue>
    </source>
</reference>
<feature type="chain" id="PRO_5020028241" evidence="1">
    <location>
        <begin position="17"/>
        <end position="212"/>
    </location>
</feature>
<gene>
    <name evidence="2" type="ORF">DEO72_LG9g733</name>
</gene>
<proteinExistence type="predicted"/>
<dbReference type="Proteomes" id="UP000501690">
    <property type="component" value="Linkage Group LG9"/>
</dbReference>
<keyword evidence="3" id="KW-1185">Reference proteome</keyword>
<name>A0A4D6MXD4_VIGUN</name>
<evidence type="ECO:0000313" key="2">
    <source>
        <dbReference type="EMBL" id="QCE05728.1"/>
    </source>
</evidence>
<accession>A0A4D6MXD4</accession>
<keyword evidence="1" id="KW-0732">Signal</keyword>
<dbReference type="PANTHER" id="PTHR35630">
    <property type="entry name" value="LEGUMINOSIN GROUP486 SECRETED PEPTIDE"/>
    <property type="match status" value="1"/>
</dbReference>
<protein>
    <submittedName>
        <fullName evidence="2">Uncharacterized protein</fullName>
    </submittedName>
</protein>
<dbReference type="PANTHER" id="PTHR35630:SF2">
    <property type="entry name" value="LEGUMINOSIN GROUP486 SECRETED PEPTIDE"/>
    <property type="match status" value="1"/>
</dbReference>